<accession>A0A1C1D1B2</accession>
<dbReference type="GO" id="GO:0000981">
    <property type="term" value="F:DNA-binding transcription factor activity, RNA polymerase II-specific"/>
    <property type="evidence" value="ECO:0007669"/>
    <property type="project" value="TreeGrafter"/>
</dbReference>
<comment type="caution">
    <text evidence="2">The sequence shown here is derived from an EMBL/GenBank/DDBJ whole genome shotgun (WGS) entry which is preliminary data.</text>
</comment>
<dbReference type="EMBL" id="LGRB01000004">
    <property type="protein sequence ID" value="OCT54450.1"/>
    <property type="molecule type" value="Genomic_DNA"/>
</dbReference>
<reference evidence="3" key="1">
    <citation type="submission" date="2015-07" db="EMBL/GenBank/DDBJ databases">
        <authorList>
            <person name="Teixeira M.M."/>
            <person name="Souza R.C."/>
            <person name="Almeida L.G."/>
            <person name="Vicente V.A."/>
            <person name="de Hoog S."/>
            <person name="Bocca A.L."/>
            <person name="de Almeida S.R."/>
            <person name="Vasconcelos A.T."/>
            <person name="Felipe M.S."/>
        </authorList>
    </citation>
    <scope>NUCLEOTIDE SEQUENCE [LARGE SCALE GENOMIC DNA]</scope>
    <source>
        <strain evidence="3">KSF</strain>
    </source>
</reference>
<feature type="compositionally biased region" description="Acidic residues" evidence="1">
    <location>
        <begin position="1327"/>
        <end position="1346"/>
    </location>
</feature>
<dbReference type="PANTHER" id="PTHR47657:SF15">
    <property type="entry name" value="ZN(II)2CYS6 TRANSCRIPTION FACTOR (EUROFUNG)"/>
    <property type="match status" value="1"/>
</dbReference>
<dbReference type="VEuPathDB" id="FungiDB:G647_01711"/>
<feature type="region of interest" description="Disordered" evidence="1">
    <location>
        <begin position="901"/>
        <end position="933"/>
    </location>
</feature>
<protein>
    <submittedName>
        <fullName evidence="2">Uncharacterized protein</fullName>
    </submittedName>
</protein>
<evidence type="ECO:0000313" key="2">
    <source>
        <dbReference type="EMBL" id="OCT54450.1"/>
    </source>
</evidence>
<feature type="region of interest" description="Disordered" evidence="1">
    <location>
        <begin position="1325"/>
        <end position="1354"/>
    </location>
</feature>
<feature type="compositionally biased region" description="Polar residues" evidence="1">
    <location>
        <begin position="981"/>
        <end position="995"/>
    </location>
</feature>
<dbReference type="OrthoDB" id="3903581at2759"/>
<dbReference type="VEuPathDB" id="FungiDB:G647_01712"/>
<feature type="compositionally biased region" description="Basic residues" evidence="1">
    <location>
        <begin position="1135"/>
        <end position="1144"/>
    </location>
</feature>
<proteinExistence type="predicted"/>
<organism evidence="2 3">
    <name type="scientific">Cladophialophora carrionii</name>
    <dbReference type="NCBI Taxonomy" id="86049"/>
    <lineage>
        <taxon>Eukaryota</taxon>
        <taxon>Fungi</taxon>
        <taxon>Dikarya</taxon>
        <taxon>Ascomycota</taxon>
        <taxon>Pezizomycotina</taxon>
        <taxon>Eurotiomycetes</taxon>
        <taxon>Chaetothyriomycetidae</taxon>
        <taxon>Chaetothyriales</taxon>
        <taxon>Herpotrichiellaceae</taxon>
        <taxon>Cladophialophora</taxon>
    </lineage>
</organism>
<name>A0A1C1D1B2_9EURO</name>
<keyword evidence="3" id="KW-1185">Reference proteome</keyword>
<dbReference type="AlphaFoldDB" id="A0A1C1D1B2"/>
<feature type="region of interest" description="Disordered" evidence="1">
    <location>
        <begin position="948"/>
        <end position="1023"/>
    </location>
</feature>
<gene>
    <name evidence="2" type="ORF">CLCR_00757</name>
</gene>
<feature type="compositionally biased region" description="Polar residues" evidence="1">
    <location>
        <begin position="909"/>
        <end position="920"/>
    </location>
</feature>
<evidence type="ECO:0000313" key="3">
    <source>
        <dbReference type="Proteomes" id="UP000094526"/>
    </source>
</evidence>
<dbReference type="Proteomes" id="UP000094526">
    <property type="component" value="Unassembled WGS sequence"/>
</dbReference>
<sequence>MELALETPYLMHAINGVSADHLCHLLPAAQHPVQHAQSQLAAFYHWQKALQLFREELANGATKENMDGLISAVMLICVHQFMLNEPFLDPSKSFIYAPPEARRESLTWLTIQHGIKALRGQLGEVMWKSIWSPVIMDSEIFQPPPNYMTPKGGDETHGLFLEICEVTAESSCDTNPYYEALQHLLYVRRLKPSLSTFNKLVEFVAVVEDEFLRLLLNRDTRALLILAHWLAMMGELGQWWLSVRCIVQGVGTAKNLARHMTPSPSLAFCTAPFSLTNAVFGLIQFTHVYRATSYGFETVAVDAPPSCPFLTAVSFSSTVSLKAKYVFGDTDIFDARPVDSFTNPLEMASTTHPTPGSLPDPVPARTSLSPFELLITCNPPILRSLLAQIPTETIFRLYQTSPYLRDFFARSPTSWRYISWRLYQAATTTATITANGTIGQRQSSNYALDQIILTVINPFSTRLASLELDNTAVSGTTLTSTVLILRRETLLHVSVRGCKNVSLKYHINPWLTMHALARNTPDSKGPPPGFETLALKSLYTYRCRHHRRRPYLPSSLARKESDSEPTHELVTTCHTLGIWTDTAWCTTPGARCYRRRGYVKMRMPQDPREVWVVYDRLWRSRNWLGPVENPKGSNLASRKRKRDCRSWEYDEEGMNGEPLGTGPEGKVTPTHLRSSHRMFVENITCQNCDAQILERNSREEDRNRFWWAPGCAVSPCSMQDQDLPSLAGTNANQLANTNSLPNLKFRWCCTEPLFSGGGGITYSNNAARDIDRIRAAPLPRGQGWEDPEFNPDRPAGPENVSNQPGPGGRWQSIDGLFQTVATLATGEHPAVSVPRVLCDDCHNAGHWKIKCKACATPICVKHDISDRLKARICGYKDLVLEKQEYKSKLTAAKLLATLMKQRKGKQPAREQNTVETESTVSTPRAARAATMPASTVVPVAVSEVVADTAEPHRPAEASTAATPLRTSLADFDRPPRPLSPVSDSTGPHSRSTSPAPSAHSIPATPEPNSVPRRPSRPAIPSGPKWRGCQAIFCPAIRSAPGDHRRRCTAPIDQCVGCKVYICDDCSGSLEPPCPCKGCQRPPTDEDNSMTTMPATTPATSTALFFCPNCRWDRMVSGKCKRKSEAFLKAQSQSMKRLKKRKDKMRKPVEERRMSQAAAGNLSATEQAIEGLVEFFTSLNMQYPGATGPQRAESSSSSQPESASPSDVLSNNPDEIRELEDMGALARDLIRRIQRLRDQFRPGSLAAQALPDIRVEEGVQAAARTIAGTAAQSLAHEALAIQMAADIVGPHHAVRLPPIPAPAGTASANAPGSMPAQSYDLRQLIMPDEPELAPDIEELDDEDDGQFEDGGTSTE</sequence>
<feature type="region of interest" description="Disordered" evidence="1">
    <location>
        <begin position="1183"/>
        <end position="1212"/>
    </location>
</feature>
<feature type="compositionally biased region" description="Low complexity" evidence="1">
    <location>
        <begin position="1191"/>
        <end position="1205"/>
    </location>
</feature>
<dbReference type="PANTHER" id="PTHR47657">
    <property type="entry name" value="STEROL REGULATORY ELEMENT-BINDING PROTEIN ECM22"/>
    <property type="match status" value="1"/>
</dbReference>
<dbReference type="STRING" id="86049.A0A1C1D1B2"/>
<feature type="compositionally biased region" description="Low complexity" evidence="1">
    <location>
        <begin position="921"/>
        <end position="933"/>
    </location>
</feature>
<feature type="region of interest" description="Disordered" evidence="1">
    <location>
        <begin position="778"/>
        <end position="809"/>
    </location>
</feature>
<dbReference type="eggNOG" id="ENOG502SICM">
    <property type="taxonomic scope" value="Eukaryota"/>
</dbReference>
<evidence type="ECO:0000256" key="1">
    <source>
        <dbReference type="SAM" id="MobiDB-lite"/>
    </source>
</evidence>
<dbReference type="InterPro" id="IPR052400">
    <property type="entry name" value="Zn2-C6_fungal_TF"/>
</dbReference>
<feature type="region of interest" description="Disordered" evidence="1">
    <location>
        <begin position="1130"/>
        <end position="1160"/>
    </location>
</feature>
<dbReference type="VEuPathDB" id="FungiDB:CLCR_00757"/>